<feature type="non-terminal residue" evidence="1">
    <location>
        <position position="51"/>
    </location>
</feature>
<proteinExistence type="predicted"/>
<protein>
    <submittedName>
        <fullName evidence="1">Uncharacterized protein</fullName>
    </submittedName>
</protein>
<evidence type="ECO:0000313" key="1">
    <source>
        <dbReference type="EMBL" id="MEQ2169375.1"/>
    </source>
</evidence>
<gene>
    <name evidence="1" type="ORF">GOODEAATRI_024606</name>
</gene>
<keyword evidence="2" id="KW-1185">Reference proteome</keyword>
<accession>A0ABV0NDC3</accession>
<dbReference type="EMBL" id="JAHRIO010032762">
    <property type="protein sequence ID" value="MEQ2169375.1"/>
    <property type="molecule type" value="Genomic_DNA"/>
</dbReference>
<organism evidence="1 2">
    <name type="scientific">Goodea atripinnis</name>
    <dbReference type="NCBI Taxonomy" id="208336"/>
    <lineage>
        <taxon>Eukaryota</taxon>
        <taxon>Metazoa</taxon>
        <taxon>Chordata</taxon>
        <taxon>Craniata</taxon>
        <taxon>Vertebrata</taxon>
        <taxon>Euteleostomi</taxon>
        <taxon>Actinopterygii</taxon>
        <taxon>Neopterygii</taxon>
        <taxon>Teleostei</taxon>
        <taxon>Neoteleostei</taxon>
        <taxon>Acanthomorphata</taxon>
        <taxon>Ovalentaria</taxon>
        <taxon>Atherinomorphae</taxon>
        <taxon>Cyprinodontiformes</taxon>
        <taxon>Goodeidae</taxon>
        <taxon>Goodea</taxon>
    </lineage>
</organism>
<name>A0ABV0NDC3_9TELE</name>
<sequence>SPFLSPTLTSRTLLNILMENHAKPDQGMTTVVKASVSGYYQEGAPSKTVSG</sequence>
<evidence type="ECO:0000313" key="2">
    <source>
        <dbReference type="Proteomes" id="UP001476798"/>
    </source>
</evidence>
<reference evidence="1 2" key="1">
    <citation type="submission" date="2021-06" db="EMBL/GenBank/DDBJ databases">
        <authorList>
            <person name="Palmer J.M."/>
        </authorList>
    </citation>
    <scope>NUCLEOTIDE SEQUENCE [LARGE SCALE GENOMIC DNA]</scope>
    <source>
        <strain evidence="1 2">GA_2019</strain>
        <tissue evidence="1">Muscle</tissue>
    </source>
</reference>
<feature type="non-terminal residue" evidence="1">
    <location>
        <position position="1"/>
    </location>
</feature>
<dbReference type="Proteomes" id="UP001476798">
    <property type="component" value="Unassembled WGS sequence"/>
</dbReference>
<comment type="caution">
    <text evidence="1">The sequence shown here is derived from an EMBL/GenBank/DDBJ whole genome shotgun (WGS) entry which is preliminary data.</text>
</comment>